<reference evidence="2" key="1">
    <citation type="submission" date="2022-03" db="EMBL/GenBank/DDBJ databases">
        <authorList>
            <person name="Alioto T."/>
            <person name="Alioto T."/>
            <person name="Gomez Garrido J."/>
        </authorList>
    </citation>
    <scope>NUCLEOTIDE SEQUENCE</scope>
</reference>
<organism evidence="2 3">
    <name type="scientific">Pelobates cultripes</name>
    <name type="common">Western spadefoot toad</name>
    <dbReference type="NCBI Taxonomy" id="61616"/>
    <lineage>
        <taxon>Eukaryota</taxon>
        <taxon>Metazoa</taxon>
        <taxon>Chordata</taxon>
        <taxon>Craniata</taxon>
        <taxon>Vertebrata</taxon>
        <taxon>Euteleostomi</taxon>
        <taxon>Amphibia</taxon>
        <taxon>Batrachia</taxon>
        <taxon>Anura</taxon>
        <taxon>Pelobatoidea</taxon>
        <taxon>Pelobatidae</taxon>
        <taxon>Pelobates</taxon>
    </lineage>
</organism>
<gene>
    <name evidence="2" type="ORF">PECUL_23A008922</name>
</gene>
<feature type="region of interest" description="Disordered" evidence="1">
    <location>
        <begin position="1"/>
        <end position="29"/>
    </location>
</feature>
<dbReference type="EMBL" id="OW240916">
    <property type="protein sequence ID" value="CAH2293963.1"/>
    <property type="molecule type" value="Genomic_DNA"/>
</dbReference>
<dbReference type="AlphaFoldDB" id="A0AAD1S6V1"/>
<feature type="non-terminal residue" evidence="2">
    <location>
        <position position="115"/>
    </location>
</feature>
<accession>A0AAD1S6V1</accession>
<evidence type="ECO:0000256" key="1">
    <source>
        <dbReference type="SAM" id="MobiDB-lite"/>
    </source>
</evidence>
<protein>
    <submittedName>
        <fullName evidence="2">Uncharacterized protein</fullName>
    </submittedName>
</protein>
<dbReference type="Proteomes" id="UP001295444">
    <property type="component" value="Chromosome 05"/>
</dbReference>
<evidence type="ECO:0000313" key="2">
    <source>
        <dbReference type="EMBL" id="CAH2293963.1"/>
    </source>
</evidence>
<proteinExistence type="predicted"/>
<name>A0AAD1S6V1_PELCU</name>
<evidence type="ECO:0000313" key="3">
    <source>
        <dbReference type="Proteomes" id="UP001295444"/>
    </source>
</evidence>
<sequence>KIAPASPSSESTDDGIPDGTPQTEILTQRRTELATISDSMLTRAHSEVLIQEFCPAMREELAGLRSDLTTLDTRVEASVAQICQQRHRATEIAATHQGNMLLTLRRQVEDLENRS</sequence>
<feature type="non-terminal residue" evidence="2">
    <location>
        <position position="1"/>
    </location>
</feature>
<feature type="compositionally biased region" description="Polar residues" evidence="1">
    <location>
        <begin position="1"/>
        <end position="10"/>
    </location>
</feature>
<keyword evidence="3" id="KW-1185">Reference proteome</keyword>